<evidence type="ECO:0000256" key="1">
    <source>
        <dbReference type="ARBA" id="ARBA00004141"/>
    </source>
</evidence>
<feature type="transmembrane region" description="Helical" evidence="5">
    <location>
        <begin position="56"/>
        <end position="76"/>
    </location>
</feature>
<gene>
    <name evidence="7" type="ORF">H8R26_00920</name>
</gene>
<dbReference type="GO" id="GO:0016874">
    <property type="term" value="F:ligase activity"/>
    <property type="evidence" value="ECO:0007669"/>
    <property type="project" value="UniProtKB-KW"/>
</dbReference>
<evidence type="ECO:0000313" key="8">
    <source>
        <dbReference type="Proteomes" id="UP000621670"/>
    </source>
</evidence>
<evidence type="ECO:0000256" key="3">
    <source>
        <dbReference type="ARBA" id="ARBA00022989"/>
    </source>
</evidence>
<feature type="transmembrane region" description="Helical" evidence="5">
    <location>
        <begin position="82"/>
        <end position="100"/>
    </location>
</feature>
<dbReference type="RefSeq" id="WP_166132636.1">
    <property type="nucleotide sequence ID" value="NZ_JAAOBY010000001.1"/>
</dbReference>
<evidence type="ECO:0000256" key="5">
    <source>
        <dbReference type="SAM" id="Phobius"/>
    </source>
</evidence>
<evidence type="ECO:0000256" key="2">
    <source>
        <dbReference type="ARBA" id="ARBA00022692"/>
    </source>
</evidence>
<protein>
    <submittedName>
        <fullName evidence="7">O-antigen ligase family protein</fullName>
    </submittedName>
</protein>
<feature type="transmembrane region" description="Helical" evidence="5">
    <location>
        <begin position="187"/>
        <end position="203"/>
    </location>
</feature>
<keyword evidence="4 5" id="KW-0472">Membrane</keyword>
<evidence type="ECO:0000259" key="6">
    <source>
        <dbReference type="Pfam" id="PF04932"/>
    </source>
</evidence>
<dbReference type="Proteomes" id="UP000621670">
    <property type="component" value="Unassembled WGS sequence"/>
</dbReference>
<comment type="subcellular location">
    <subcellularLocation>
        <location evidence="1">Membrane</location>
        <topology evidence="1">Multi-pass membrane protein</topology>
    </subcellularLocation>
</comment>
<sequence length="407" mass="46977">MKTLLKDDLLLVVLLYLLAISPVLYFWEAFQSITMIGCSVLLLTKIKRASLKINTFNLPFISADILFSAVCLWYFSSKSVSLLANTLLLFAIPLCSSFLYQSQTFLNHKTRILLSFCGSVGLLSLYTIVFYLIDIPNHNFNWYFARFNIENHLHIHGTYLSLWMSVAFLMLVNIWISSTAKTTIKNVFYSFSCLVFVTGLLIVNSRMMLFSMLLLGVLLYYFYAIKSNQLAFSKKMLALLFITFCVVVALSQRYWDDLVFLFENKLASSSRYTINYCSLQTITDSFLLGTNPNTLQSQLNACYDKYGFSELSKENINSHNQYLDYFLKGGILLFVAFVMILFTKLRLAYQKQNYLYFSVTLLFFFAFVTENILVRQYGIYCYFLCDVLLLGAIVPNKSHNTNEIKES</sequence>
<feature type="transmembrane region" description="Helical" evidence="5">
    <location>
        <begin position="12"/>
        <end position="44"/>
    </location>
</feature>
<dbReference type="InterPro" id="IPR007016">
    <property type="entry name" value="O-antigen_ligase-rel_domated"/>
</dbReference>
<dbReference type="EMBL" id="JACRUM010000001">
    <property type="protein sequence ID" value="MBC5861971.1"/>
    <property type="molecule type" value="Genomic_DNA"/>
</dbReference>
<proteinExistence type="predicted"/>
<name>A0ABR7JCI1_9FLAO</name>
<feature type="transmembrane region" description="Helical" evidence="5">
    <location>
        <begin position="112"/>
        <end position="133"/>
    </location>
</feature>
<evidence type="ECO:0000313" key="7">
    <source>
        <dbReference type="EMBL" id="MBC5861971.1"/>
    </source>
</evidence>
<accession>A0ABR7JCI1</accession>
<comment type="caution">
    <text evidence="7">The sequence shown here is derived from an EMBL/GenBank/DDBJ whole genome shotgun (WGS) entry which is preliminary data.</text>
</comment>
<keyword evidence="2 5" id="KW-0812">Transmembrane</keyword>
<dbReference type="PANTHER" id="PTHR37422:SF13">
    <property type="entry name" value="LIPOPOLYSACCHARIDE BIOSYNTHESIS PROTEIN PA4999-RELATED"/>
    <property type="match status" value="1"/>
</dbReference>
<feature type="transmembrane region" description="Helical" evidence="5">
    <location>
        <begin position="209"/>
        <end position="225"/>
    </location>
</feature>
<dbReference type="InterPro" id="IPR051533">
    <property type="entry name" value="WaaL-like"/>
</dbReference>
<feature type="transmembrane region" description="Helical" evidence="5">
    <location>
        <begin position="237"/>
        <end position="255"/>
    </location>
</feature>
<reference evidence="7 8" key="1">
    <citation type="submission" date="2020-08" db="EMBL/GenBank/DDBJ databases">
        <title>Description of novel Flavobacterium F-400 isolate.</title>
        <authorList>
            <person name="Saticioglu I."/>
            <person name="Duman M."/>
            <person name="Altun S."/>
        </authorList>
    </citation>
    <scope>NUCLEOTIDE SEQUENCE [LARGE SCALE GENOMIC DNA]</scope>
    <source>
        <strain evidence="7 8">F-400</strain>
    </source>
</reference>
<keyword evidence="8" id="KW-1185">Reference proteome</keyword>
<feature type="domain" description="O-antigen ligase-related" evidence="6">
    <location>
        <begin position="192"/>
        <end position="338"/>
    </location>
</feature>
<feature type="transmembrane region" description="Helical" evidence="5">
    <location>
        <begin position="354"/>
        <end position="371"/>
    </location>
</feature>
<feature type="transmembrane region" description="Helical" evidence="5">
    <location>
        <begin position="153"/>
        <end position="175"/>
    </location>
</feature>
<dbReference type="Pfam" id="PF04932">
    <property type="entry name" value="Wzy_C"/>
    <property type="match status" value="1"/>
</dbReference>
<dbReference type="PANTHER" id="PTHR37422">
    <property type="entry name" value="TEICHURONIC ACID BIOSYNTHESIS PROTEIN TUAE"/>
    <property type="match status" value="1"/>
</dbReference>
<keyword evidence="7" id="KW-0436">Ligase</keyword>
<evidence type="ECO:0000256" key="4">
    <source>
        <dbReference type="ARBA" id="ARBA00023136"/>
    </source>
</evidence>
<feature type="transmembrane region" description="Helical" evidence="5">
    <location>
        <begin position="325"/>
        <end position="342"/>
    </location>
</feature>
<organism evidence="7 8">
    <name type="scientific">Flavobacterium turcicum</name>
    <dbReference type="NCBI Taxonomy" id="2764718"/>
    <lineage>
        <taxon>Bacteria</taxon>
        <taxon>Pseudomonadati</taxon>
        <taxon>Bacteroidota</taxon>
        <taxon>Flavobacteriia</taxon>
        <taxon>Flavobacteriales</taxon>
        <taxon>Flavobacteriaceae</taxon>
        <taxon>Flavobacterium</taxon>
    </lineage>
</organism>
<keyword evidence="3 5" id="KW-1133">Transmembrane helix</keyword>